<reference evidence="3" key="2">
    <citation type="journal article" date="2012" name="Nat. Genet.">
        <title>Lifestyle transitions in plant pathogenic Colletotrichum fungi deciphered by genome and transcriptome analyses.</title>
        <authorList>
            <person name="O'Connell R.J."/>
            <person name="Thon M.R."/>
            <person name="Hacquard S."/>
            <person name="Amyotte S.G."/>
            <person name="Kleemann J."/>
            <person name="Torres M.F."/>
            <person name="Damm U."/>
            <person name="Buiate E.A."/>
            <person name="Epstein L."/>
            <person name="Alkan N."/>
            <person name="Altmueller J."/>
            <person name="Alvarado-Balderrama L."/>
            <person name="Bauser C.A."/>
            <person name="Becker C."/>
            <person name="Birren B.W."/>
            <person name="Chen Z."/>
            <person name="Choi J."/>
            <person name="Crouch J.A."/>
            <person name="Duvick J.P."/>
            <person name="Farman M.A."/>
            <person name="Gan P."/>
            <person name="Heiman D."/>
            <person name="Henrissat B."/>
            <person name="Howard R.J."/>
            <person name="Kabbage M."/>
            <person name="Koch C."/>
            <person name="Kracher B."/>
            <person name="Kubo Y."/>
            <person name="Law A.D."/>
            <person name="Lebrun M.-H."/>
            <person name="Lee Y.-H."/>
            <person name="Miyara I."/>
            <person name="Moore N."/>
            <person name="Neumann U."/>
            <person name="Nordstroem K."/>
            <person name="Panaccione D.G."/>
            <person name="Panstruga R."/>
            <person name="Place M."/>
            <person name="Proctor R.H."/>
            <person name="Prusky D."/>
            <person name="Rech G."/>
            <person name="Reinhardt R."/>
            <person name="Rollins J.A."/>
            <person name="Rounsley S."/>
            <person name="Schardl C.L."/>
            <person name="Schwartz D.C."/>
            <person name="Shenoy N."/>
            <person name="Shirasu K."/>
            <person name="Sikhakolli U.R."/>
            <person name="Stueber K."/>
            <person name="Sukno S.A."/>
            <person name="Sweigard J.A."/>
            <person name="Takano Y."/>
            <person name="Takahara H."/>
            <person name="Trail F."/>
            <person name="van der Does H.C."/>
            <person name="Voll L.M."/>
            <person name="Will I."/>
            <person name="Young S."/>
            <person name="Zeng Q."/>
            <person name="Zhang J."/>
            <person name="Zhou S."/>
            <person name="Dickman M.B."/>
            <person name="Schulze-Lefert P."/>
            <person name="Ver Loren van Themaat E."/>
            <person name="Ma L.-J."/>
            <person name="Vaillancourt L.J."/>
        </authorList>
    </citation>
    <scope>NUCLEOTIDE SEQUENCE [LARGE SCALE GENOMIC DNA]</scope>
    <source>
        <strain evidence="3">IMI 349063</strain>
    </source>
</reference>
<dbReference type="Gene3D" id="3.90.190.10">
    <property type="entry name" value="Protein tyrosine phosphatase superfamily"/>
    <property type="match status" value="1"/>
</dbReference>
<evidence type="ECO:0000313" key="4">
    <source>
        <dbReference type="Proteomes" id="UP000092177"/>
    </source>
</evidence>
<dbReference type="AlphaFoldDB" id="H1W4L5"/>
<accession>H1W4L5</accession>
<dbReference type="GO" id="GO:0004721">
    <property type="term" value="F:phosphoprotein phosphatase activity"/>
    <property type="evidence" value="ECO:0007669"/>
    <property type="project" value="InterPro"/>
</dbReference>
<dbReference type="STRING" id="759273.H1W4L5"/>
<proteinExistence type="predicted"/>
<dbReference type="HOGENOM" id="CLU_2203384_0_0_1"/>
<dbReference type="EMBL" id="LTAN01000006">
    <property type="protein sequence ID" value="OBR07787.1"/>
    <property type="molecule type" value="Genomic_DNA"/>
</dbReference>
<dbReference type="KEGG" id="chig:CH63R_09308"/>
<protein>
    <submittedName>
        <fullName evidence="2">Tyrosine phosphatase</fullName>
    </submittedName>
</protein>
<dbReference type="eggNOG" id="ENOG502SB6D">
    <property type="taxonomic scope" value="Eukaryota"/>
</dbReference>
<dbReference type="Pfam" id="PF13350">
    <property type="entry name" value="Y_phosphatase3"/>
    <property type="match status" value="1"/>
</dbReference>
<sequence>MREHFRDRPAGRDLTGMLASLLQGLAGTDPKDVRSDYMLSRLDAEPERERLLSHARIEAGVNLDHPGFYKMRSMRASCWNVFITGVQEDRGGWEGYVTKALGFSNEGLVSIKGNLRVNKIEY</sequence>
<dbReference type="SUPFAM" id="SSF52799">
    <property type="entry name" value="(Phosphotyrosine protein) phosphatases II"/>
    <property type="match status" value="1"/>
</dbReference>
<evidence type="ECO:0000313" key="2">
    <source>
        <dbReference type="EMBL" id="OBR07787.1"/>
    </source>
</evidence>
<organism evidence="1 3">
    <name type="scientific">Colletotrichum higginsianum (strain IMI 349063)</name>
    <name type="common">Crucifer anthracnose fungus</name>
    <dbReference type="NCBI Taxonomy" id="759273"/>
    <lineage>
        <taxon>Eukaryota</taxon>
        <taxon>Fungi</taxon>
        <taxon>Dikarya</taxon>
        <taxon>Ascomycota</taxon>
        <taxon>Pezizomycotina</taxon>
        <taxon>Sordariomycetes</taxon>
        <taxon>Hypocreomycetidae</taxon>
        <taxon>Glomerellales</taxon>
        <taxon>Glomerellaceae</taxon>
        <taxon>Colletotrichum</taxon>
        <taxon>Colletotrichum destructivum species complex</taxon>
    </lineage>
</organism>
<dbReference type="OrthoDB" id="449382at2759"/>
<dbReference type="InterPro" id="IPR029021">
    <property type="entry name" value="Prot-tyrosine_phosphatase-like"/>
</dbReference>
<dbReference type="VEuPathDB" id="FungiDB:CH63R_09308"/>
<evidence type="ECO:0000313" key="3">
    <source>
        <dbReference type="Proteomes" id="UP000007174"/>
    </source>
</evidence>
<dbReference type="Proteomes" id="UP000092177">
    <property type="component" value="Chromosome 6"/>
</dbReference>
<reference evidence="1" key="1">
    <citation type="submission" date="2011-12" db="EMBL/GenBank/DDBJ databases">
        <title>The genome sequence of Colletotrichum higginsianum IMI 34906.</title>
        <authorList>
            <person name="Ma L.-J."/>
            <person name="O'Connell R."/>
            <person name="van Themaat E.V.L."/>
            <person name="Stueber K."/>
            <person name="Young S.K."/>
            <person name="Zeng Q."/>
            <person name="Gargeya S."/>
            <person name="Fitzgerald M."/>
            <person name="Haas B."/>
            <person name="Abouelleil A."/>
            <person name="Alvarado L."/>
            <person name="Arachchi H.M."/>
            <person name="Berlin A."/>
            <person name="Chapman S.B."/>
            <person name="Gearin G."/>
            <person name="Goldberg J."/>
            <person name="Griggs A."/>
            <person name="Gujja S."/>
            <person name="Hansen M."/>
            <person name="Heiman D."/>
            <person name="Howarth C."/>
            <person name="Larimer J."/>
            <person name="Lui A."/>
            <person name="MacDonald P.J.P."/>
            <person name="McCowen C."/>
            <person name="Montmayeur A."/>
            <person name="Murphy C."/>
            <person name="Neiman D."/>
            <person name="Pearson M."/>
            <person name="Priest M."/>
            <person name="Roberts A."/>
            <person name="Saif S."/>
            <person name="Shea T."/>
            <person name="Sisk P."/>
            <person name="Stolte C."/>
            <person name="Sykes S."/>
            <person name="Wortman J."/>
            <person name="Nusbaum C."/>
            <person name="Birren B."/>
        </authorList>
    </citation>
    <scope>NUCLEOTIDE SEQUENCE</scope>
    <source>
        <strain evidence="1">IMI 349063</strain>
    </source>
</reference>
<evidence type="ECO:0000313" key="1">
    <source>
        <dbReference type="EMBL" id="CCF47428.1"/>
    </source>
</evidence>
<name>H1W4L5_COLHI</name>
<dbReference type="GeneID" id="28868389"/>
<dbReference type="EMBL" id="CACQ02009704">
    <property type="protein sequence ID" value="CCF47428.1"/>
    <property type="molecule type" value="Genomic_DNA"/>
</dbReference>
<reference evidence="2" key="3">
    <citation type="submission" date="2016-02" db="EMBL/GenBank/DDBJ databases">
        <title>Resequencing and annotation of the Colletotrichum higginsianum genome.</title>
        <authorList>
            <person name="O'Connell R."/>
            <person name="Zambounis A."/>
            <person name="Thon M."/>
            <person name="Dallery J.-F."/>
        </authorList>
    </citation>
    <scope>NUCLEOTIDE SEQUENCE [LARGE SCALE GENOMIC DNA]</scope>
    <source>
        <strain evidence="2">IMI 349063</strain>
    </source>
</reference>
<keyword evidence="4" id="KW-1185">Reference proteome</keyword>
<dbReference type="Proteomes" id="UP000007174">
    <property type="component" value="Unassembled WGS sequence"/>
</dbReference>
<dbReference type="RefSeq" id="XP_018156305.1">
    <property type="nucleotide sequence ID" value="XM_018304282.1"/>
</dbReference>
<gene>
    <name evidence="1" type="ORF">CH063_15821</name>
    <name evidence="2" type="ORF">CH63R_09308</name>
</gene>
<reference evidence="4" key="4">
    <citation type="journal article" date="2017" name="BMC Genomics">
        <title>Gapless genome assembly of Colletotrichum higginsianum reveals chromosome structure and association of transposable elements with secondary metabolite gene clusters.</title>
        <authorList>
            <person name="Dallery J.-F."/>
            <person name="Lapalu N."/>
            <person name="Zampounis A."/>
            <person name="Pigne S."/>
            <person name="Luyten I."/>
            <person name="Amselem J."/>
            <person name="Wittenberg A.H.J."/>
            <person name="Zhou S."/>
            <person name="de Queiroz M.V."/>
            <person name="Robin G.P."/>
            <person name="Auger A."/>
            <person name="Hainaut M."/>
            <person name="Henrissat B."/>
            <person name="Kim K.-T."/>
            <person name="Lee Y.-H."/>
            <person name="Lespinet O."/>
            <person name="Schwartz D.C."/>
            <person name="Thon M.R."/>
            <person name="O'Connell R.J."/>
        </authorList>
    </citation>
    <scope>NUCLEOTIDE SEQUENCE [LARGE SCALE GENOMIC DNA]</scope>
    <source>
        <strain evidence="4">IMI 349063</strain>
    </source>
</reference>
<dbReference type="InterPro" id="IPR026893">
    <property type="entry name" value="Tyr/Ser_Pase_IphP-type"/>
</dbReference>